<reference evidence="1 2" key="1">
    <citation type="submission" date="2021-08" db="EMBL/GenBank/DDBJ databases">
        <title>Draft Genome Sequence of Phanerochaete sordida strain YK-624.</title>
        <authorList>
            <person name="Mori T."/>
            <person name="Dohra H."/>
            <person name="Suzuki T."/>
            <person name="Kawagishi H."/>
            <person name="Hirai H."/>
        </authorList>
    </citation>
    <scope>NUCLEOTIDE SEQUENCE [LARGE SCALE GENOMIC DNA]</scope>
    <source>
        <strain evidence="1 2">YK-624</strain>
    </source>
</reference>
<dbReference type="OrthoDB" id="1470350at2759"/>
<dbReference type="Proteomes" id="UP000703269">
    <property type="component" value="Unassembled WGS sequence"/>
</dbReference>
<accession>A0A9P3GQJ7</accession>
<name>A0A9P3GQJ7_9APHY</name>
<evidence type="ECO:0000313" key="1">
    <source>
        <dbReference type="EMBL" id="GJE99935.1"/>
    </source>
</evidence>
<sequence length="98" mass="10786">MLPATPYSCPGRNLLKNDMAFFAVRLLQHVVGFKLAPGSLWKKRNGCQAKGRTWTVHHGELRVRAISAQLHAREISPSMETALVFVFGIPAGPKFAVS</sequence>
<proteinExistence type="predicted"/>
<keyword evidence="2" id="KW-1185">Reference proteome</keyword>
<gene>
    <name evidence="1" type="ORF">PsYK624_162110</name>
</gene>
<evidence type="ECO:0000313" key="2">
    <source>
        <dbReference type="Proteomes" id="UP000703269"/>
    </source>
</evidence>
<protein>
    <submittedName>
        <fullName evidence="1">Uncharacterized protein</fullName>
    </submittedName>
</protein>
<comment type="caution">
    <text evidence="1">The sequence shown here is derived from an EMBL/GenBank/DDBJ whole genome shotgun (WGS) entry which is preliminary data.</text>
</comment>
<organism evidence="1 2">
    <name type="scientific">Phanerochaete sordida</name>
    <dbReference type="NCBI Taxonomy" id="48140"/>
    <lineage>
        <taxon>Eukaryota</taxon>
        <taxon>Fungi</taxon>
        <taxon>Dikarya</taxon>
        <taxon>Basidiomycota</taxon>
        <taxon>Agaricomycotina</taxon>
        <taxon>Agaricomycetes</taxon>
        <taxon>Polyporales</taxon>
        <taxon>Phanerochaetaceae</taxon>
        <taxon>Phanerochaete</taxon>
    </lineage>
</organism>
<dbReference type="EMBL" id="BPQB01000126">
    <property type="protein sequence ID" value="GJE99935.1"/>
    <property type="molecule type" value="Genomic_DNA"/>
</dbReference>
<dbReference type="AlphaFoldDB" id="A0A9P3GQJ7"/>